<comment type="caution">
    <text evidence="2">The sequence shown here is derived from an EMBL/GenBank/DDBJ whole genome shotgun (WGS) entry which is preliminary data.</text>
</comment>
<dbReference type="AlphaFoldDB" id="A0A9P1DGJ6"/>
<dbReference type="Proteomes" id="UP001152797">
    <property type="component" value="Unassembled WGS sequence"/>
</dbReference>
<evidence type="ECO:0000256" key="1">
    <source>
        <dbReference type="SAM" id="Coils"/>
    </source>
</evidence>
<keyword evidence="1" id="KW-0175">Coiled coil</keyword>
<sequence>MGKTLEEEGVKVKEEERETIGREQIDLDMKLEKKEAVLEERVRRTEQLLQQEEKELDDELPAIEREAGGEKVKQLKDEKLQVEAARERLRAEELEIRQSERRIDEEVRRLRRDRALRVFNVLPAFKVLLGAGGA</sequence>
<reference evidence="2" key="1">
    <citation type="submission" date="2022-10" db="EMBL/GenBank/DDBJ databases">
        <authorList>
            <person name="Chen Y."/>
            <person name="Dougan E. K."/>
            <person name="Chan C."/>
            <person name="Rhodes N."/>
            <person name="Thang M."/>
        </authorList>
    </citation>
    <scope>NUCLEOTIDE SEQUENCE</scope>
</reference>
<evidence type="ECO:0000313" key="3">
    <source>
        <dbReference type="EMBL" id="CAL4796627.1"/>
    </source>
</evidence>
<proteinExistence type="predicted"/>
<evidence type="ECO:0000313" key="2">
    <source>
        <dbReference type="EMBL" id="CAI4009315.1"/>
    </source>
</evidence>
<dbReference type="EMBL" id="CAMXCT020004491">
    <property type="protein sequence ID" value="CAL1162690.1"/>
    <property type="molecule type" value="Genomic_DNA"/>
</dbReference>
<dbReference type="EMBL" id="CAMXCT030004491">
    <property type="protein sequence ID" value="CAL4796627.1"/>
    <property type="molecule type" value="Genomic_DNA"/>
</dbReference>
<gene>
    <name evidence="2" type="ORF">C1SCF055_LOCUS34686</name>
</gene>
<organism evidence="2">
    <name type="scientific">Cladocopium goreaui</name>
    <dbReference type="NCBI Taxonomy" id="2562237"/>
    <lineage>
        <taxon>Eukaryota</taxon>
        <taxon>Sar</taxon>
        <taxon>Alveolata</taxon>
        <taxon>Dinophyceae</taxon>
        <taxon>Suessiales</taxon>
        <taxon>Symbiodiniaceae</taxon>
        <taxon>Cladocopium</taxon>
    </lineage>
</organism>
<protein>
    <submittedName>
        <fullName evidence="2">Uncharacterized protein</fullName>
    </submittedName>
</protein>
<keyword evidence="4" id="KW-1185">Reference proteome</keyword>
<reference evidence="3 4" key="2">
    <citation type="submission" date="2024-05" db="EMBL/GenBank/DDBJ databases">
        <authorList>
            <person name="Chen Y."/>
            <person name="Shah S."/>
            <person name="Dougan E. K."/>
            <person name="Thang M."/>
            <person name="Chan C."/>
        </authorList>
    </citation>
    <scope>NUCLEOTIDE SEQUENCE [LARGE SCALE GENOMIC DNA]</scope>
</reference>
<name>A0A9P1DGJ6_9DINO</name>
<accession>A0A9P1DGJ6</accession>
<evidence type="ECO:0000313" key="4">
    <source>
        <dbReference type="Proteomes" id="UP001152797"/>
    </source>
</evidence>
<feature type="coiled-coil region" evidence="1">
    <location>
        <begin position="35"/>
        <end position="109"/>
    </location>
</feature>
<dbReference type="EMBL" id="CAMXCT010004491">
    <property type="protein sequence ID" value="CAI4009315.1"/>
    <property type="molecule type" value="Genomic_DNA"/>
</dbReference>